<comment type="similarity">
    <text evidence="3 9">Belongs to the peptidase S15 family.</text>
</comment>
<dbReference type="PRINTS" id="PR00923">
    <property type="entry name" value="LACTOPTASE"/>
</dbReference>
<dbReference type="EC" id="3.4.14.11" evidence="9"/>
<comment type="function">
    <text evidence="2 9">Removes N-terminal dipeptides sequentially from polypeptides having unsubstituted N-termini provided that the penultimate residue is proline.</text>
</comment>
<dbReference type="SUPFAM" id="SSF81761">
    <property type="entry name" value="X-Prolyl dipeptidyl aminopeptidase PepX, N-terminal domain"/>
    <property type="match status" value="1"/>
</dbReference>
<dbReference type="Pfam" id="PF02129">
    <property type="entry name" value="Peptidase_S15"/>
    <property type="match status" value="1"/>
</dbReference>
<keyword evidence="6 9" id="KW-0645">Protease</keyword>
<dbReference type="EMBL" id="LN774769">
    <property type="protein sequence ID" value="CEN29056.1"/>
    <property type="molecule type" value="Genomic_DNA"/>
</dbReference>
<dbReference type="Gene3D" id="3.40.50.1820">
    <property type="entry name" value="alpha/beta hydrolase"/>
    <property type="match status" value="1"/>
</dbReference>
<keyword evidence="8 9" id="KW-0720">Serine protease</keyword>
<dbReference type="SMART" id="SM00940">
    <property type="entry name" value="PepX_N"/>
    <property type="match status" value="1"/>
</dbReference>
<evidence type="ECO:0000256" key="2">
    <source>
        <dbReference type="ARBA" id="ARBA00003997"/>
    </source>
</evidence>
<dbReference type="InterPro" id="IPR008979">
    <property type="entry name" value="Galactose-bd-like_sf"/>
</dbReference>
<evidence type="ECO:0000259" key="10">
    <source>
        <dbReference type="SMART" id="SM00939"/>
    </source>
</evidence>
<dbReference type="GO" id="GO:0008236">
    <property type="term" value="F:serine-type peptidase activity"/>
    <property type="evidence" value="ECO:0007669"/>
    <property type="project" value="UniProtKB-KW"/>
</dbReference>
<dbReference type="InterPro" id="IPR013736">
    <property type="entry name" value="Xaa-Pro_dipept_C"/>
</dbReference>
<dbReference type="Pfam" id="PF09168">
    <property type="entry name" value="PepX_N"/>
    <property type="match status" value="1"/>
</dbReference>
<comment type="subunit">
    <text evidence="4 9">Homodimer.</text>
</comment>
<evidence type="ECO:0000313" key="12">
    <source>
        <dbReference type="EMBL" id="CEN29056.1"/>
    </source>
</evidence>
<accession>A0A0D6DZ43</accession>
<dbReference type="Gene3D" id="2.60.120.260">
    <property type="entry name" value="Galactose-binding domain-like"/>
    <property type="match status" value="1"/>
</dbReference>
<comment type="subcellular location">
    <subcellularLocation>
        <location evidence="9">Cytoplasm</location>
    </subcellularLocation>
</comment>
<evidence type="ECO:0000256" key="9">
    <source>
        <dbReference type="HAMAP-Rule" id="MF_00698"/>
    </source>
</evidence>
<feature type="active site" description="Charge relay system" evidence="9">
    <location>
        <position position="473"/>
    </location>
</feature>
<dbReference type="SUPFAM" id="SSF53474">
    <property type="entry name" value="alpha/beta-Hydrolases"/>
    <property type="match status" value="1"/>
</dbReference>
<protein>
    <recommendedName>
        <fullName evidence="9">Xaa-Pro dipeptidyl-peptidase</fullName>
        <ecNumber evidence="9">3.4.14.11</ecNumber>
    </recommendedName>
    <alternativeName>
        <fullName evidence="9">X-Pro dipeptidyl-peptidase</fullName>
    </alternativeName>
    <alternativeName>
        <fullName evidence="9">X-prolyl-dipeptidyl aminopeptidase</fullName>
        <shortName evidence="9">X-PDAP</shortName>
    </alternativeName>
</protein>
<evidence type="ECO:0000256" key="3">
    <source>
        <dbReference type="ARBA" id="ARBA00010819"/>
    </source>
</evidence>
<proteinExistence type="inferred from homology"/>
<evidence type="ECO:0000256" key="8">
    <source>
        <dbReference type="ARBA" id="ARBA00022825"/>
    </source>
</evidence>
<feature type="active site" description="Charge relay system" evidence="9">
    <location>
        <position position="503"/>
    </location>
</feature>
<dbReference type="InterPro" id="IPR036313">
    <property type="entry name" value="PepX_N_dom_sf"/>
</dbReference>
<dbReference type="RefSeq" id="WP_047916072.1">
    <property type="nucleotide sequence ID" value="NZ_LN774769.1"/>
</dbReference>
<feature type="domain" description="X-Prolyl dipeptidyl aminopeptidase PepX N-terminal" evidence="11">
    <location>
        <begin position="1"/>
        <end position="146"/>
    </location>
</feature>
<dbReference type="NCBIfam" id="NF003783">
    <property type="entry name" value="PRK05371.1-4"/>
    <property type="match status" value="1"/>
</dbReference>
<dbReference type="InterPro" id="IPR000383">
    <property type="entry name" value="Xaa-Pro-like_dom"/>
</dbReference>
<evidence type="ECO:0000256" key="1">
    <source>
        <dbReference type="ARBA" id="ARBA00000123"/>
    </source>
</evidence>
<evidence type="ECO:0000313" key="13">
    <source>
        <dbReference type="Proteomes" id="UP000033166"/>
    </source>
</evidence>
<evidence type="ECO:0000256" key="5">
    <source>
        <dbReference type="ARBA" id="ARBA00022438"/>
    </source>
</evidence>
<reference evidence="13" key="1">
    <citation type="submission" date="2015-01" db="EMBL/GenBank/DDBJ databases">
        <authorList>
            <person name="Andreevskaya M."/>
        </authorList>
    </citation>
    <scope>NUCLEOTIDE SEQUENCE [LARGE SCALE GENOMIC DNA]</scope>
    <source>
        <strain evidence="13">MKFS47</strain>
    </source>
</reference>
<keyword evidence="5 9" id="KW-0031">Aminopeptidase</keyword>
<dbReference type="AlphaFoldDB" id="A0A0D6DZ43"/>
<sequence>MQFNHFSIIDKPLAQQIIELAELGIVFDNKLSAKQILETLLTTAPVEQTSLAISQEQTLVDFFVADTSLTWDIFYGVGLQLLGFVANYEFQFSGAITFAQDLNLPMVDLNSDILDTPTLIQAIYLLMNSRQKNGMTLIEHWVSEGLLAADNQYHFFNDKALATFDTQTLIREVVYVESPVDTQNRGTYDLIKVQIIRPQFDGKLPVVMTASPYHLGINEIANDAKLHEMTGNLAKKTPHLITLSDHPTAFPDYDKVEVPAAPYNQATEHFTHGWTYSLNDYFLSRGFASIYVASVGTRGSDGFQTSGDYQQIAGVTAVIDWLNGRTRAFTNRQKTHTITADWASGHVAMTGKSYLGTLAYGAATTGVSGLDVILAEAGITNWYDYYRENGLVRSPGGFPGEDLDVLAELTYSKNLDAADFVRHNTTYQEQLADMTAKLDHESGDYNSYWHARNYLPNTDKVRADILLVHGLQDFNVTTSHAFNFWHALPEHITKHAFLHQGSHVYMNNWQSIDFSETINAYFTAKLLSRDLTLNLPAVIWQKNNASQSFTGLASFGAQDIETIQLGYDDKLAQFDNQYPDATFKQYSQNFHKFKVDLFEGKANATCIDIHIPEKIRLNGQIVLDLRLKLNDSKGILSAQVLELGNKKRLTDVPTTLDLKTIDRGRNFMLDDLKELTLVDKPYQVVTKGFMNLQNRQKLTEINSVTPDEWTKVELRLQPTIYDLEANDTLRLLLYSTDFEHTIRDNRDVTYQLNLQKSRLYIPKES</sequence>
<dbReference type="SMART" id="SM00939">
    <property type="entry name" value="PepX_C"/>
    <property type="match status" value="1"/>
</dbReference>
<organism evidence="12 13">
    <name type="scientific">Pseudolactococcus piscium MKFS47</name>
    <dbReference type="NCBI Taxonomy" id="297352"/>
    <lineage>
        <taxon>Bacteria</taxon>
        <taxon>Bacillati</taxon>
        <taxon>Bacillota</taxon>
        <taxon>Bacilli</taxon>
        <taxon>Lactobacillales</taxon>
        <taxon>Streptococcaceae</taxon>
        <taxon>Pseudolactococcus</taxon>
    </lineage>
</organism>
<dbReference type="GO" id="GO:0004177">
    <property type="term" value="F:aminopeptidase activity"/>
    <property type="evidence" value="ECO:0007669"/>
    <property type="project" value="UniProtKB-KW"/>
</dbReference>
<evidence type="ECO:0000256" key="6">
    <source>
        <dbReference type="ARBA" id="ARBA00022670"/>
    </source>
</evidence>
<dbReference type="HAMAP" id="MF_00698">
    <property type="entry name" value="Aminopeptidase_S15"/>
    <property type="match status" value="1"/>
</dbReference>
<gene>
    <name evidence="9" type="primary">pepX</name>
    <name evidence="12" type="ORF">LACPI_1856</name>
</gene>
<keyword evidence="9" id="KW-0963">Cytoplasm</keyword>
<comment type="catalytic activity">
    <reaction evidence="1 9">
        <text>Hydrolyzes Xaa-Pro-|- bonds to release unblocked, N-terminal dipeptides from substrates including Ala-Pro-|-p-nitroanilide and (sequentially) Tyr-Pro-|-Phe-Pro-|-Gly-Pro-|-Ile.</text>
        <dbReference type="EC" id="3.4.14.11"/>
    </reaction>
</comment>
<dbReference type="GO" id="GO:0006508">
    <property type="term" value="P:proteolysis"/>
    <property type="evidence" value="ECO:0007669"/>
    <property type="project" value="UniProtKB-KW"/>
</dbReference>
<dbReference type="InterPro" id="IPR008252">
    <property type="entry name" value="Pept_S15_Xpro"/>
</dbReference>
<keyword evidence="7 9" id="KW-0378">Hydrolase</keyword>
<dbReference type="SUPFAM" id="SSF49785">
    <property type="entry name" value="Galactose-binding domain-like"/>
    <property type="match status" value="1"/>
</dbReference>
<dbReference type="HOGENOM" id="CLU_011800_0_0_9"/>
<dbReference type="InterPro" id="IPR029058">
    <property type="entry name" value="AB_hydrolase_fold"/>
</dbReference>
<evidence type="ECO:0000256" key="7">
    <source>
        <dbReference type="ARBA" id="ARBA00022801"/>
    </source>
</evidence>
<dbReference type="GO" id="GO:0008239">
    <property type="term" value="F:dipeptidyl-peptidase activity"/>
    <property type="evidence" value="ECO:0007669"/>
    <property type="project" value="UniProtKB-UniRule"/>
</dbReference>
<evidence type="ECO:0000259" key="11">
    <source>
        <dbReference type="SMART" id="SM00940"/>
    </source>
</evidence>
<dbReference type="STRING" id="1364.LP2241_50212"/>
<dbReference type="InterPro" id="IPR015251">
    <property type="entry name" value="PepX_N_dom"/>
</dbReference>
<evidence type="ECO:0000256" key="4">
    <source>
        <dbReference type="ARBA" id="ARBA00011738"/>
    </source>
</evidence>
<dbReference type="Gene3D" id="1.10.246.70">
    <property type="match status" value="1"/>
</dbReference>
<dbReference type="Proteomes" id="UP000033166">
    <property type="component" value="Chromosome I"/>
</dbReference>
<dbReference type="GO" id="GO:0005737">
    <property type="term" value="C:cytoplasm"/>
    <property type="evidence" value="ECO:0007669"/>
    <property type="project" value="UniProtKB-SubCell"/>
</dbReference>
<feature type="domain" description="Xaa-Pro dipeptidyl-peptidase C-terminal" evidence="10">
    <location>
        <begin position="519"/>
        <end position="760"/>
    </location>
</feature>
<name>A0A0D6DZ43_9LACT</name>
<feature type="active site" description="Charge relay system" evidence="9">
    <location>
        <position position="353"/>
    </location>
</feature>
<dbReference type="Pfam" id="PF08530">
    <property type="entry name" value="PepX_C"/>
    <property type="match status" value="1"/>
</dbReference>
<dbReference type="KEGG" id="lpk:LACPI_1856"/>